<dbReference type="PRINTS" id="PR00364">
    <property type="entry name" value="DISEASERSIST"/>
</dbReference>
<comment type="similarity">
    <text evidence="1">Belongs to the AfsR/DnrI/RedD regulatory family.</text>
</comment>
<dbReference type="InterPro" id="IPR041664">
    <property type="entry name" value="AAA_16"/>
</dbReference>
<dbReference type="CDD" id="cd15831">
    <property type="entry name" value="BTAD"/>
    <property type="match status" value="1"/>
</dbReference>
<evidence type="ECO:0000256" key="1">
    <source>
        <dbReference type="ARBA" id="ARBA00005820"/>
    </source>
</evidence>
<dbReference type="SMART" id="SM01043">
    <property type="entry name" value="BTAD"/>
    <property type="match status" value="1"/>
</dbReference>
<evidence type="ECO:0000313" key="7">
    <source>
        <dbReference type="Proteomes" id="UP000676079"/>
    </source>
</evidence>
<dbReference type="Pfam" id="PF13191">
    <property type="entry name" value="AAA_16"/>
    <property type="match status" value="1"/>
</dbReference>
<dbReference type="InterPro" id="IPR001867">
    <property type="entry name" value="OmpR/PhoB-type_DNA-bd"/>
</dbReference>
<dbReference type="SUPFAM" id="SSF52540">
    <property type="entry name" value="P-loop containing nucleoside triphosphate hydrolases"/>
    <property type="match status" value="1"/>
</dbReference>
<dbReference type="InterPro" id="IPR005158">
    <property type="entry name" value="BTAD"/>
</dbReference>
<name>A0ABX8BVC2_9ACTN</name>
<evidence type="ECO:0000313" key="6">
    <source>
        <dbReference type="EMBL" id="QUX25154.1"/>
    </source>
</evidence>
<evidence type="ECO:0000259" key="5">
    <source>
        <dbReference type="PROSITE" id="PS51755"/>
    </source>
</evidence>
<organism evidence="6 7">
    <name type="scientific">Nocardiopsis changdeensis</name>
    <dbReference type="NCBI Taxonomy" id="2831969"/>
    <lineage>
        <taxon>Bacteria</taxon>
        <taxon>Bacillati</taxon>
        <taxon>Actinomycetota</taxon>
        <taxon>Actinomycetes</taxon>
        <taxon>Streptosporangiales</taxon>
        <taxon>Nocardiopsidaceae</taxon>
        <taxon>Nocardiopsis</taxon>
    </lineage>
</organism>
<dbReference type="SMART" id="SM00862">
    <property type="entry name" value="Trans_reg_C"/>
    <property type="match status" value="1"/>
</dbReference>
<evidence type="ECO:0000256" key="3">
    <source>
        <dbReference type="PROSITE-ProRule" id="PRU01091"/>
    </source>
</evidence>
<proteinExistence type="inferred from homology"/>
<keyword evidence="7" id="KW-1185">Reference proteome</keyword>
<dbReference type="Proteomes" id="UP000676079">
    <property type="component" value="Chromosome"/>
</dbReference>
<dbReference type="InterPro" id="IPR011990">
    <property type="entry name" value="TPR-like_helical_dom_sf"/>
</dbReference>
<dbReference type="PANTHER" id="PTHR47691:SF3">
    <property type="entry name" value="HTH-TYPE TRANSCRIPTIONAL REGULATOR RV0890C-RELATED"/>
    <property type="match status" value="1"/>
</dbReference>
<dbReference type="InterPro" id="IPR036388">
    <property type="entry name" value="WH-like_DNA-bd_sf"/>
</dbReference>
<feature type="region of interest" description="Disordered" evidence="4">
    <location>
        <begin position="1056"/>
        <end position="1084"/>
    </location>
</feature>
<dbReference type="SUPFAM" id="SSF46894">
    <property type="entry name" value="C-terminal effector domain of the bipartite response regulators"/>
    <property type="match status" value="1"/>
</dbReference>
<dbReference type="Gene3D" id="1.10.10.10">
    <property type="entry name" value="Winged helix-like DNA-binding domain superfamily/Winged helix DNA-binding domain"/>
    <property type="match status" value="1"/>
</dbReference>
<protein>
    <submittedName>
        <fullName evidence="6">Winged helix-turn-helix domain-containing protein</fullName>
    </submittedName>
</protein>
<accession>A0ABX8BVC2</accession>
<gene>
    <name evidence="6" type="ORF">KGD84_13365</name>
</gene>
<dbReference type="Pfam" id="PF25872">
    <property type="entry name" value="HTH_77"/>
    <property type="match status" value="1"/>
</dbReference>
<dbReference type="Pfam" id="PF03704">
    <property type="entry name" value="BTAD"/>
    <property type="match status" value="1"/>
</dbReference>
<sequence>MRFRLLGPLAVETTDGRPVQVPELKVRRLLAVLLTGEGRAIPADRLIDELWGDTPPARPLPALRAKVSQLRRAFDEAEPGGRDLVVSMASGYRLAVGPDDTDTDRFRQLMERARATGEPRMRSVLLSDALALWRGPALADFADEPFARPVVANLEEQRLSALEEHAQTRLDLGEHHRLIGDLAALVDEHPLRERARALHMLALYRSGRGSEALESYADVDRLLREELGLDPGVELVTLHQRILTQDPALLPSDARSDTPRRRSNLTAPVSDLIGRADLIERLREVVRAERLVTLTGPGGIGKSRLALELARSMVDVFPAGVWSVEAEAGRSANPGGESSAARVVQAIADSLELRDPLPAGAGEDLFHRVADALRPSRALLVLDGCERVLDGVADLVERLLGEVPELHVLTTSQEPLGIVGEWLHVVPPLEVPDPGTDAAAARTAGAVELFVRRAAASSPGFELTDDNVGPVTAICHRLDGVPLALELAATRVRGLGVHMVAERLDDRFRLLTGSPRRTPARQRTLRATMDWSWDLLSAAERRVLRRLAVHADGCALAGAEAVCAGPDVSADEVVDVLGRLISRSLVVMTEEETGPRYRLLESVALYCDERLAEAGEDGEVAARHARYYTELAERASSFLYGPEQRTWLRRLDTETANLRLALDTARLTGEGDLLLRLVRAQLWYWYLRGRIQECRRALDAVLSGPGPLPPGVRERMSVWADGLAVLSGAGPEPAALVHESLAACERVSGPVDAARARWFVSIVLFTVGENGLGAELVEPALVDFRAHGDRWGAAAVLAQRTWFSLVAGDYTAAARDGEQSMALFTELGDRWGQVQAGDALATLAEALGDHASAERRHREGLRVAEELGLWHDVSWKLSGLGRAALLTGDHAAAREYHLRAVRVAEEHSDRAGLIYAEIGLALGARREGALDEAEHRLSGLHRRLDGQGGVVLAQVLSEWGFVAEARGDAGTALRRHREGWAVARREGDPRAMASALEGMAAACALAGRHAHTARLLGAAGALREGLGVAPPAAERADADRAGQAAVAALGADAVEREMGAGAESDPEDLVARAAGPGAPGDAAP</sequence>
<dbReference type="InterPro" id="IPR027417">
    <property type="entry name" value="P-loop_NTPase"/>
</dbReference>
<dbReference type="PROSITE" id="PS51755">
    <property type="entry name" value="OMPR_PHOB"/>
    <property type="match status" value="1"/>
</dbReference>
<keyword evidence="2 3" id="KW-0238">DNA-binding</keyword>
<dbReference type="Gene3D" id="3.40.50.300">
    <property type="entry name" value="P-loop containing nucleotide triphosphate hydrolases"/>
    <property type="match status" value="1"/>
</dbReference>
<dbReference type="InterPro" id="IPR016032">
    <property type="entry name" value="Sig_transdc_resp-reg_C-effctor"/>
</dbReference>
<reference evidence="6 7" key="1">
    <citation type="submission" date="2021-05" db="EMBL/GenBank/DDBJ databases">
        <title>Direct Submission.</title>
        <authorList>
            <person name="Li K."/>
            <person name="Gao J."/>
        </authorList>
    </citation>
    <scope>NUCLEOTIDE SEQUENCE [LARGE SCALE GENOMIC DNA]</scope>
    <source>
        <strain evidence="6 7">Mg02</strain>
    </source>
</reference>
<dbReference type="EMBL" id="CP074133">
    <property type="protein sequence ID" value="QUX25154.1"/>
    <property type="molecule type" value="Genomic_DNA"/>
</dbReference>
<dbReference type="Gene3D" id="1.25.40.10">
    <property type="entry name" value="Tetratricopeptide repeat domain"/>
    <property type="match status" value="2"/>
</dbReference>
<dbReference type="SUPFAM" id="SSF48452">
    <property type="entry name" value="TPR-like"/>
    <property type="match status" value="2"/>
</dbReference>
<feature type="compositionally biased region" description="Low complexity" evidence="4">
    <location>
        <begin position="1071"/>
        <end position="1084"/>
    </location>
</feature>
<evidence type="ECO:0000256" key="2">
    <source>
        <dbReference type="ARBA" id="ARBA00023125"/>
    </source>
</evidence>
<dbReference type="RefSeq" id="WP_220560662.1">
    <property type="nucleotide sequence ID" value="NZ_CP074133.1"/>
</dbReference>
<dbReference type="InterPro" id="IPR058852">
    <property type="entry name" value="HTH_77"/>
</dbReference>
<dbReference type="PANTHER" id="PTHR47691">
    <property type="entry name" value="REGULATOR-RELATED"/>
    <property type="match status" value="1"/>
</dbReference>
<evidence type="ECO:0000256" key="4">
    <source>
        <dbReference type="SAM" id="MobiDB-lite"/>
    </source>
</evidence>
<feature type="DNA-binding region" description="OmpR/PhoB-type" evidence="3">
    <location>
        <begin position="1"/>
        <end position="96"/>
    </location>
</feature>
<feature type="domain" description="OmpR/PhoB-type" evidence="5">
    <location>
        <begin position="1"/>
        <end position="96"/>
    </location>
</feature>